<protein>
    <recommendedName>
        <fullName evidence="3">Outer membrane protein beta-barrel domain-containing protein</fullName>
    </recommendedName>
</protein>
<dbReference type="EMBL" id="BRXS01000002">
    <property type="protein sequence ID" value="GLC25185.1"/>
    <property type="molecule type" value="Genomic_DNA"/>
</dbReference>
<organism evidence="1 2">
    <name type="scientific">Roseisolibacter agri</name>
    <dbReference type="NCBI Taxonomy" id="2014610"/>
    <lineage>
        <taxon>Bacteria</taxon>
        <taxon>Pseudomonadati</taxon>
        <taxon>Gemmatimonadota</taxon>
        <taxon>Gemmatimonadia</taxon>
        <taxon>Gemmatimonadales</taxon>
        <taxon>Gemmatimonadaceae</taxon>
        <taxon>Roseisolibacter</taxon>
    </lineage>
</organism>
<sequence>MTATAGAQPADSVHQGFWIGVGAGTGWQSFECVTCGPPPVPAKWRSGRSGGGYLAMGGTLRPNLLLGGEIAVNLNAAEEPSASVGHVGVVGQLYPTRGRRLFLRAGVGVGVAILVDPARGFPEDEELGSGGLAFRAGIGYDVRLGGRFALAPYVDVMQALASGDVRTVDGRAYRGPRNPAALQAGLSLNWY</sequence>
<dbReference type="AlphaFoldDB" id="A0AA37QF22"/>
<dbReference type="Proteomes" id="UP001161325">
    <property type="component" value="Unassembled WGS sequence"/>
</dbReference>
<evidence type="ECO:0008006" key="3">
    <source>
        <dbReference type="Google" id="ProtNLM"/>
    </source>
</evidence>
<name>A0AA37QF22_9BACT</name>
<comment type="caution">
    <text evidence="1">The sequence shown here is derived from an EMBL/GenBank/DDBJ whole genome shotgun (WGS) entry which is preliminary data.</text>
</comment>
<evidence type="ECO:0000313" key="1">
    <source>
        <dbReference type="EMBL" id="GLC25185.1"/>
    </source>
</evidence>
<keyword evidence="2" id="KW-1185">Reference proteome</keyword>
<reference evidence="1" key="1">
    <citation type="submission" date="2022-08" db="EMBL/GenBank/DDBJ databases">
        <title>Draft genome sequencing of Roseisolibacter agri AW1220.</title>
        <authorList>
            <person name="Tobiishi Y."/>
            <person name="Tonouchi A."/>
        </authorList>
    </citation>
    <scope>NUCLEOTIDE SEQUENCE</scope>
    <source>
        <strain evidence="1">AW1220</strain>
    </source>
</reference>
<accession>A0AA37QF22</accession>
<gene>
    <name evidence="1" type="ORF">rosag_16980</name>
</gene>
<proteinExistence type="predicted"/>
<evidence type="ECO:0000313" key="2">
    <source>
        <dbReference type="Proteomes" id="UP001161325"/>
    </source>
</evidence>